<dbReference type="SUPFAM" id="SSF52058">
    <property type="entry name" value="L domain-like"/>
    <property type="match status" value="1"/>
</dbReference>
<dbReference type="AlphaFoldDB" id="B9RX47"/>
<keyword evidence="6 10" id="KW-1133">Transmembrane helix</keyword>
<accession>B9RX47</accession>
<dbReference type="Gene3D" id="3.80.10.10">
    <property type="entry name" value="Ribonuclease Inhibitor"/>
    <property type="match status" value="1"/>
</dbReference>
<organism evidence="11 12">
    <name type="scientific">Ricinus communis</name>
    <name type="common">Castor bean</name>
    <dbReference type="NCBI Taxonomy" id="3988"/>
    <lineage>
        <taxon>Eukaryota</taxon>
        <taxon>Viridiplantae</taxon>
        <taxon>Streptophyta</taxon>
        <taxon>Embryophyta</taxon>
        <taxon>Tracheophyta</taxon>
        <taxon>Spermatophyta</taxon>
        <taxon>Magnoliopsida</taxon>
        <taxon>eudicotyledons</taxon>
        <taxon>Gunneridae</taxon>
        <taxon>Pentapetalae</taxon>
        <taxon>rosids</taxon>
        <taxon>fabids</taxon>
        <taxon>Malpighiales</taxon>
        <taxon>Euphorbiaceae</taxon>
        <taxon>Acalyphoideae</taxon>
        <taxon>Acalypheae</taxon>
        <taxon>Ricinus</taxon>
    </lineage>
</organism>
<dbReference type="STRING" id="3988.B9RX47"/>
<keyword evidence="11" id="KW-0418">Kinase</keyword>
<evidence type="ECO:0000256" key="8">
    <source>
        <dbReference type="ARBA" id="ARBA00023170"/>
    </source>
</evidence>
<evidence type="ECO:0000256" key="1">
    <source>
        <dbReference type="ARBA" id="ARBA00004479"/>
    </source>
</evidence>
<evidence type="ECO:0000313" key="12">
    <source>
        <dbReference type="Proteomes" id="UP000008311"/>
    </source>
</evidence>
<reference evidence="12" key="1">
    <citation type="journal article" date="2010" name="Nat. Biotechnol.">
        <title>Draft genome sequence of the oilseed species Ricinus communis.</title>
        <authorList>
            <person name="Chan A.P."/>
            <person name="Crabtree J."/>
            <person name="Zhao Q."/>
            <person name="Lorenzi H."/>
            <person name="Orvis J."/>
            <person name="Puiu D."/>
            <person name="Melake-Berhan A."/>
            <person name="Jones K.M."/>
            <person name="Redman J."/>
            <person name="Chen G."/>
            <person name="Cahoon E.B."/>
            <person name="Gedil M."/>
            <person name="Stanke M."/>
            <person name="Haas B.J."/>
            <person name="Wortman J.R."/>
            <person name="Fraser-Liggett C.M."/>
            <person name="Ravel J."/>
            <person name="Rabinowicz P.D."/>
        </authorList>
    </citation>
    <scope>NUCLEOTIDE SEQUENCE [LARGE SCALE GENOMIC DNA]</scope>
    <source>
        <strain evidence="12">cv. Hale</strain>
    </source>
</reference>
<dbReference type="InterPro" id="IPR032675">
    <property type="entry name" value="LRR_dom_sf"/>
</dbReference>
<keyword evidence="7 10" id="KW-0472">Membrane</keyword>
<dbReference type="GO" id="GO:0016020">
    <property type="term" value="C:membrane"/>
    <property type="evidence" value="ECO:0007669"/>
    <property type="project" value="UniProtKB-SubCell"/>
</dbReference>
<keyword evidence="11" id="KW-0808">Transferase</keyword>
<dbReference type="PANTHER" id="PTHR48063:SF16">
    <property type="entry name" value="LRR RECEPTOR-LIKE SERINE_THREONINE-PROTEIN KINASE GSO1"/>
    <property type="match status" value="1"/>
</dbReference>
<proteinExistence type="predicted"/>
<name>B9RX47_RICCO</name>
<dbReference type="GO" id="GO:0016301">
    <property type="term" value="F:kinase activity"/>
    <property type="evidence" value="ECO:0007669"/>
    <property type="project" value="UniProtKB-KW"/>
</dbReference>
<dbReference type="FunFam" id="3.80.10.10:FF:000041">
    <property type="entry name" value="LRR receptor-like serine/threonine-protein kinase ERECTA"/>
    <property type="match status" value="1"/>
</dbReference>
<dbReference type="PANTHER" id="PTHR48063">
    <property type="entry name" value="LRR RECEPTOR-LIKE KINASE"/>
    <property type="match status" value="1"/>
</dbReference>
<evidence type="ECO:0000256" key="4">
    <source>
        <dbReference type="ARBA" id="ARBA00022729"/>
    </source>
</evidence>
<evidence type="ECO:0000256" key="2">
    <source>
        <dbReference type="ARBA" id="ARBA00022614"/>
    </source>
</evidence>
<evidence type="ECO:0000313" key="11">
    <source>
        <dbReference type="EMBL" id="EEF44076.1"/>
    </source>
</evidence>
<keyword evidence="9" id="KW-0325">Glycoprotein</keyword>
<keyword evidence="4" id="KW-0732">Signal</keyword>
<sequence length="136" mass="15451">MALLLHPDKNPNNSNAHSDFQKLLASYQNFRKIPLSSKDLSNLESLVLGYNRFTGKLPKWIEDDFLLLKILSFRSNSFSGEIPSSLVNLNSLQVLDLAENKLSGRIPTSLDKRIAMTQCIVMYLMGFSRVSIMKRM</sequence>
<evidence type="ECO:0000256" key="9">
    <source>
        <dbReference type="ARBA" id="ARBA00023180"/>
    </source>
</evidence>
<dbReference type="CDD" id="cd06257">
    <property type="entry name" value="DnaJ"/>
    <property type="match status" value="1"/>
</dbReference>
<gene>
    <name evidence="11" type="ORF">RCOM_0817280</name>
</gene>
<evidence type="ECO:0000256" key="6">
    <source>
        <dbReference type="ARBA" id="ARBA00022989"/>
    </source>
</evidence>
<keyword evidence="8" id="KW-0675">Receptor</keyword>
<evidence type="ECO:0000256" key="10">
    <source>
        <dbReference type="SAM" id="Phobius"/>
    </source>
</evidence>
<keyword evidence="2" id="KW-0433">Leucine-rich repeat</keyword>
<keyword evidence="12" id="KW-1185">Reference proteome</keyword>
<dbReference type="InParanoid" id="B9RX47"/>
<evidence type="ECO:0000256" key="5">
    <source>
        <dbReference type="ARBA" id="ARBA00022737"/>
    </source>
</evidence>
<evidence type="ECO:0000256" key="3">
    <source>
        <dbReference type="ARBA" id="ARBA00022692"/>
    </source>
</evidence>
<feature type="transmembrane region" description="Helical" evidence="10">
    <location>
        <begin position="114"/>
        <end position="132"/>
    </location>
</feature>
<dbReference type="eggNOG" id="KOG0619">
    <property type="taxonomic scope" value="Eukaryota"/>
</dbReference>
<comment type="subcellular location">
    <subcellularLocation>
        <location evidence="1">Membrane</location>
        <topology evidence="1">Single-pass type I membrane protein</topology>
    </subcellularLocation>
</comment>
<protein>
    <submittedName>
        <fullName evidence="11">Serine-threonine protein kinase, plant-type, putative</fullName>
    </submittedName>
</protein>
<dbReference type="InterPro" id="IPR001623">
    <property type="entry name" value="DnaJ_domain"/>
</dbReference>
<dbReference type="EMBL" id="EQ973826">
    <property type="protein sequence ID" value="EEF44076.1"/>
    <property type="molecule type" value="Genomic_DNA"/>
</dbReference>
<dbReference type="InterPro" id="IPR001611">
    <property type="entry name" value="Leu-rich_rpt"/>
</dbReference>
<dbReference type="Pfam" id="PF13855">
    <property type="entry name" value="LRR_8"/>
    <property type="match status" value="1"/>
</dbReference>
<evidence type="ECO:0000256" key="7">
    <source>
        <dbReference type="ARBA" id="ARBA00023136"/>
    </source>
</evidence>
<dbReference type="Proteomes" id="UP000008311">
    <property type="component" value="Unassembled WGS sequence"/>
</dbReference>
<dbReference type="InterPro" id="IPR046956">
    <property type="entry name" value="RLP23-like"/>
</dbReference>
<keyword evidence="3 10" id="KW-0812">Transmembrane</keyword>
<keyword evidence="5" id="KW-0677">Repeat</keyword>